<evidence type="ECO:0000313" key="4">
    <source>
        <dbReference type="Proteomes" id="UP000215506"/>
    </source>
</evidence>
<dbReference type="EMBL" id="NGAF01000023">
    <property type="protein sequence ID" value="OXR41058.1"/>
    <property type="molecule type" value="Genomic_DNA"/>
</dbReference>
<organism evidence="3 4">
    <name type="scientific">Nocardia cerradoensis</name>
    <dbReference type="NCBI Taxonomy" id="85688"/>
    <lineage>
        <taxon>Bacteria</taxon>
        <taxon>Bacillati</taxon>
        <taxon>Actinomycetota</taxon>
        <taxon>Actinomycetes</taxon>
        <taxon>Mycobacteriales</taxon>
        <taxon>Nocardiaceae</taxon>
        <taxon>Nocardia</taxon>
    </lineage>
</organism>
<name>A0A231GWU5_9NOCA</name>
<proteinExistence type="predicted"/>
<dbReference type="Proteomes" id="UP000215506">
    <property type="component" value="Unassembled WGS sequence"/>
</dbReference>
<dbReference type="PROSITE" id="PS51318">
    <property type="entry name" value="TAT"/>
    <property type="match status" value="1"/>
</dbReference>
<evidence type="ECO:0000256" key="2">
    <source>
        <dbReference type="SAM" id="SignalP"/>
    </source>
</evidence>
<accession>A0A231GWU5</accession>
<feature type="chain" id="PRO_5013053785" evidence="2">
    <location>
        <begin position="35"/>
        <end position="112"/>
    </location>
</feature>
<keyword evidence="4" id="KW-1185">Reference proteome</keyword>
<comment type="caution">
    <text evidence="3">The sequence shown here is derived from an EMBL/GenBank/DDBJ whole genome shotgun (WGS) entry which is preliminary data.</text>
</comment>
<evidence type="ECO:0000256" key="1">
    <source>
        <dbReference type="SAM" id="MobiDB-lite"/>
    </source>
</evidence>
<feature type="region of interest" description="Disordered" evidence="1">
    <location>
        <begin position="32"/>
        <end position="74"/>
    </location>
</feature>
<reference evidence="3 4" key="1">
    <citation type="submission" date="2017-07" db="EMBL/GenBank/DDBJ databases">
        <title>First draft Genome Sequence of Nocardia cerradoensis isolated from human infection.</title>
        <authorList>
            <person name="Carrasco G."/>
        </authorList>
    </citation>
    <scope>NUCLEOTIDE SEQUENCE [LARGE SCALE GENOMIC DNA]</scope>
    <source>
        <strain evidence="3 4">CNM20130759</strain>
    </source>
</reference>
<sequence length="112" mass="11341">MTHRPRVRSLLAATAGAALLALGSGLLTAAPAGAAPNAPVPVHDPNYPLGGDAQHPGTPEQDPQAEKAEKLGGHATTDIIELATDTTTKIVEMGADVLKCGLNIAMPSVKCD</sequence>
<gene>
    <name evidence="3" type="ORF">B7C42_06828</name>
</gene>
<evidence type="ECO:0000313" key="3">
    <source>
        <dbReference type="EMBL" id="OXR41058.1"/>
    </source>
</evidence>
<dbReference type="RefSeq" id="WP_094027816.1">
    <property type="nucleotide sequence ID" value="NZ_NGAF01000023.1"/>
</dbReference>
<dbReference type="InterPro" id="IPR006311">
    <property type="entry name" value="TAT_signal"/>
</dbReference>
<protein>
    <submittedName>
        <fullName evidence="3">Uncharacterized protein</fullName>
    </submittedName>
</protein>
<dbReference type="AlphaFoldDB" id="A0A231GWU5"/>
<feature type="signal peptide" evidence="2">
    <location>
        <begin position="1"/>
        <end position="34"/>
    </location>
</feature>
<keyword evidence="2" id="KW-0732">Signal</keyword>